<sequence>MTVSLIDFKRCKGLAEQSIFLIATNNISMNSNTLLVFLSIAFQMTPPETFLIF</sequence>
<organism evidence="1 2">
    <name type="scientific">Paramecium tetraurelia</name>
    <dbReference type="NCBI Taxonomy" id="5888"/>
    <lineage>
        <taxon>Eukaryota</taxon>
        <taxon>Sar</taxon>
        <taxon>Alveolata</taxon>
        <taxon>Ciliophora</taxon>
        <taxon>Intramacronucleata</taxon>
        <taxon>Oligohymenophorea</taxon>
        <taxon>Peniculida</taxon>
        <taxon>Parameciidae</taxon>
        <taxon>Paramecium</taxon>
    </lineage>
</organism>
<gene>
    <name evidence="1" type="ORF">GSPATT00022812001</name>
</gene>
<dbReference type="RefSeq" id="XP_001457037.1">
    <property type="nucleotide sequence ID" value="XM_001457000.1"/>
</dbReference>
<dbReference type="AlphaFoldDB" id="A0E2X3"/>
<dbReference type="HOGENOM" id="CLU_3072828_0_0_1"/>
<dbReference type="EMBL" id="CT868655">
    <property type="protein sequence ID" value="CAK89640.1"/>
    <property type="molecule type" value="Genomic_DNA"/>
</dbReference>
<keyword evidence="2" id="KW-1185">Reference proteome</keyword>
<dbReference type="KEGG" id="ptm:GSPATT00022812001"/>
<reference evidence="1 2" key="1">
    <citation type="journal article" date="2006" name="Nature">
        <title>Global trends of whole-genome duplications revealed by the ciliate Paramecium tetraurelia.</title>
        <authorList>
            <consortium name="Genoscope"/>
            <person name="Aury J.-M."/>
            <person name="Jaillon O."/>
            <person name="Duret L."/>
            <person name="Noel B."/>
            <person name="Jubin C."/>
            <person name="Porcel B.M."/>
            <person name="Segurens B."/>
            <person name="Daubin V."/>
            <person name="Anthouard V."/>
            <person name="Aiach N."/>
            <person name="Arnaiz O."/>
            <person name="Billaut A."/>
            <person name="Beisson J."/>
            <person name="Blanc I."/>
            <person name="Bouhouche K."/>
            <person name="Camara F."/>
            <person name="Duharcourt S."/>
            <person name="Guigo R."/>
            <person name="Gogendeau D."/>
            <person name="Katinka M."/>
            <person name="Keller A.-M."/>
            <person name="Kissmehl R."/>
            <person name="Klotz C."/>
            <person name="Koll F."/>
            <person name="Le Moue A."/>
            <person name="Lepere C."/>
            <person name="Malinsky S."/>
            <person name="Nowacki M."/>
            <person name="Nowak J.K."/>
            <person name="Plattner H."/>
            <person name="Poulain J."/>
            <person name="Ruiz F."/>
            <person name="Serrano V."/>
            <person name="Zagulski M."/>
            <person name="Dessen P."/>
            <person name="Betermier M."/>
            <person name="Weissenbach J."/>
            <person name="Scarpelli C."/>
            <person name="Schachter V."/>
            <person name="Sperling L."/>
            <person name="Meyer E."/>
            <person name="Cohen J."/>
            <person name="Wincker P."/>
        </authorList>
    </citation>
    <scope>NUCLEOTIDE SEQUENCE [LARGE SCALE GENOMIC DNA]</scope>
    <source>
        <strain evidence="1 2">Stock d4-2</strain>
    </source>
</reference>
<protein>
    <submittedName>
        <fullName evidence="1">Uncharacterized protein</fullName>
    </submittedName>
</protein>
<dbReference type="Proteomes" id="UP000000600">
    <property type="component" value="Unassembled WGS sequence"/>
</dbReference>
<accession>A0E2X3</accession>
<dbReference type="InParanoid" id="A0E2X3"/>
<dbReference type="GeneID" id="5042822"/>
<proteinExistence type="predicted"/>
<evidence type="ECO:0000313" key="2">
    <source>
        <dbReference type="Proteomes" id="UP000000600"/>
    </source>
</evidence>
<evidence type="ECO:0000313" key="1">
    <source>
        <dbReference type="EMBL" id="CAK89640.1"/>
    </source>
</evidence>
<name>A0E2X3_PARTE</name>